<accession>A0AC60QVD6</accession>
<gene>
    <name evidence="1" type="ORF">HPB47_015058</name>
</gene>
<reference evidence="1 2" key="1">
    <citation type="journal article" date="2020" name="Cell">
        <title>Large-Scale Comparative Analyses of Tick Genomes Elucidate Their Genetic Diversity and Vector Capacities.</title>
        <authorList>
            <consortium name="Tick Genome and Microbiome Consortium (TIGMIC)"/>
            <person name="Jia N."/>
            <person name="Wang J."/>
            <person name="Shi W."/>
            <person name="Du L."/>
            <person name="Sun Y."/>
            <person name="Zhan W."/>
            <person name="Jiang J.F."/>
            <person name="Wang Q."/>
            <person name="Zhang B."/>
            <person name="Ji P."/>
            <person name="Bell-Sakyi L."/>
            <person name="Cui X.M."/>
            <person name="Yuan T.T."/>
            <person name="Jiang B.G."/>
            <person name="Yang W.F."/>
            <person name="Lam T.T."/>
            <person name="Chang Q.C."/>
            <person name="Ding S.J."/>
            <person name="Wang X.J."/>
            <person name="Zhu J.G."/>
            <person name="Ruan X.D."/>
            <person name="Zhao L."/>
            <person name="Wei J.T."/>
            <person name="Ye R.Z."/>
            <person name="Que T.C."/>
            <person name="Du C.H."/>
            <person name="Zhou Y.H."/>
            <person name="Cheng J.X."/>
            <person name="Dai P.F."/>
            <person name="Guo W.B."/>
            <person name="Han X.H."/>
            <person name="Huang E.J."/>
            <person name="Li L.F."/>
            <person name="Wei W."/>
            <person name="Gao Y.C."/>
            <person name="Liu J.Z."/>
            <person name="Shao H.Z."/>
            <person name="Wang X."/>
            <person name="Wang C.C."/>
            <person name="Yang T.C."/>
            <person name="Huo Q.B."/>
            <person name="Li W."/>
            <person name="Chen H.Y."/>
            <person name="Chen S.E."/>
            <person name="Zhou L.G."/>
            <person name="Ni X.B."/>
            <person name="Tian J.H."/>
            <person name="Sheng Y."/>
            <person name="Liu T."/>
            <person name="Pan Y.S."/>
            <person name="Xia L.Y."/>
            <person name="Li J."/>
            <person name="Zhao F."/>
            <person name="Cao W.C."/>
        </authorList>
    </citation>
    <scope>NUCLEOTIDE SEQUENCE [LARGE SCALE GENOMIC DNA]</scope>
    <source>
        <strain evidence="1">Iper-2018</strain>
    </source>
</reference>
<comment type="caution">
    <text evidence="1">The sequence shown here is derived from an EMBL/GenBank/DDBJ whole genome shotgun (WGS) entry which is preliminary data.</text>
</comment>
<evidence type="ECO:0000313" key="2">
    <source>
        <dbReference type="Proteomes" id="UP000805193"/>
    </source>
</evidence>
<keyword evidence="2" id="KW-1185">Reference proteome</keyword>
<name>A0AC60QVD6_IXOPE</name>
<organism evidence="1 2">
    <name type="scientific">Ixodes persulcatus</name>
    <name type="common">Taiga tick</name>
    <dbReference type="NCBI Taxonomy" id="34615"/>
    <lineage>
        <taxon>Eukaryota</taxon>
        <taxon>Metazoa</taxon>
        <taxon>Ecdysozoa</taxon>
        <taxon>Arthropoda</taxon>
        <taxon>Chelicerata</taxon>
        <taxon>Arachnida</taxon>
        <taxon>Acari</taxon>
        <taxon>Parasitiformes</taxon>
        <taxon>Ixodida</taxon>
        <taxon>Ixodoidea</taxon>
        <taxon>Ixodidae</taxon>
        <taxon>Ixodinae</taxon>
        <taxon>Ixodes</taxon>
    </lineage>
</organism>
<protein>
    <submittedName>
        <fullName evidence="1">Uncharacterized protein</fullName>
    </submittedName>
</protein>
<dbReference type="EMBL" id="JABSTQ010003590">
    <property type="protein sequence ID" value="KAG0443310.1"/>
    <property type="molecule type" value="Genomic_DNA"/>
</dbReference>
<dbReference type="Proteomes" id="UP000805193">
    <property type="component" value="Unassembled WGS sequence"/>
</dbReference>
<proteinExistence type="predicted"/>
<sequence length="213" mass="23218">MEAITASVKLAPDAVSIKTIKETNTITVMVNSEATAQTLLGITEISIAGKPPLPIQAYKPVGDNQIRGVIYGIDQGEDNVSLMEGLETEGSVVAAARPMSRGGNTALITFQGTHLPRHVWYRRSMLQVYPYRARAVTCSNCHKIGHKPDICPEPQRIRQDYRKKRGDGQQPSPQLTPPTTITIDPAMLFQLFTAIAAQMGTAVQSNPNPPAWQ</sequence>
<evidence type="ECO:0000313" key="1">
    <source>
        <dbReference type="EMBL" id="KAG0443310.1"/>
    </source>
</evidence>